<dbReference type="InterPro" id="IPR001647">
    <property type="entry name" value="HTH_TetR"/>
</dbReference>
<name>A0A9Q4B1J7_SALAG</name>
<dbReference type="PROSITE" id="PS50977">
    <property type="entry name" value="HTH_TETR_2"/>
    <property type="match status" value="1"/>
</dbReference>
<evidence type="ECO:0000259" key="3">
    <source>
        <dbReference type="PROSITE" id="PS50977"/>
    </source>
</evidence>
<dbReference type="PANTHER" id="PTHR30328:SF54">
    <property type="entry name" value="HTH-TYPE TRANSCRIPTIONAL REPRESSOR SCO4008"/>
    <property type="match status" value="1"/>
</dbReference>
<dbReference type="PRINTS" id="PR00455">
    <property type="entry name" value="HTHTETR"/>
</dbReference>
<dbReference type="InterPro" id="IPR050109">
    <property type="entry name" value="HTH-type_TetR-like_transc_reg"/>
</dbReference>
<accession>A0A9Q4B1J7</accession>
<dbReference type="EMBL" id="JABXYM010000001">
    <property type="protein sequence ID" value="MCR6096325.1"/>
    <property type="molecule type" value="Genomic_DNA"/>
</dbReference>
<evidence type="ECO:0000313" key="5">
    <source>
        <dbReference type="Proteomes" id="UP001057753"/>
    </source>
</evidence>
<dbReference type="Proteomes" id="UP001057753">
    <property type="component" value="Unassembled WGS sequence"/>
</dbReference>
<protein>
    <submittedName>
        <fullName evidence="4">TetR/AcrR family transcriptional regulator</fullName>
    </submittedName>
</protein>
<dbReference type="RefSeq" id="WP_257820960.1">
    <property type="nucleotide sequence ID" value="NZ_JABXYM010000001.1"/>
</dbReference>
<dbReference type="InterPro" id="IPR009057">
    <property type="entry name" value="Homeodomain-like_sf"/>
</dbReference>
<dbReference type="Pfam" id="PF00440">
    <property type="entry name" value="TetR_N"/>
    <property type="match status" value="1"/>
</dbReference>
<evidence type="ECO:0000313" key="4">
    <source>
        <dbReference type="EMBL" id="MCR6096325.1"/>
    </source>
</evidence>
<proteinExistence type="predicted"/>
<evidence type="ECO:0000256" key="1">
    <source>
        <dbReference type="ARBA" id="ARBA00023125"/>
    </source>
</evidence>
<gene>
    <name evidence="4" type="ORF">HXA33_07155</name>
</gene>
<feature type="DNA-binding region" description="H-T-H motif" evidence="2">
    <location>
        <begin position="26"/>
        <end position="45"/>
    </location>
</feature>
<reference evidence="4" key="1">
    <citation type="submission" date="2020-06" db="EMBL/GenBank/DDBJ databases">
        <title>Insight into the genomes of haloalkaliphilic bacilli from Kenyan soda lakes.</title>
        <authorList>
            <person name="Mwirichia R."/>
            <person name="Villamizar G.C."/>
            <person name="Poehlein A."/>
            <person name="Mugweru J."/>
            <person name="Kipnyargis A."/>
            <person name="Kiplimo D."/>
            <person name="Orwa P."/>
            <person name="Daniel R."/>
        </authorList>
    </citation>
    <scope>NUCLEOTIDE SEQUENCE</scope>
    <source>
        <strain evidence="4">B1096_S55</strain>
    </source>
</reference>
<feature type="domain" description="HTH tetR-type" evidence="3">
    <location>
        <begin position="3"/>
        <end position="63"/>
    </location>
</feature>
<organism evidence="4 5">
    <name type="scientific">Salipaludibacillus agaradhaerens</name>
    <name type="common">Bacillus agaradhaerens</name>
    <dbReference type="NCBI Taxonomy" id="76935"/>
    <lineage>
        <taxon>Bacteria</taxon>
        <taxon>Bacillati</taxon>
        <taxon>Bacillota</taxon>
        <taxon>Bacilli</taxon>
        <taxon>Bacillales</taxon>
        <taxon>Bacillaceae</taxon>
    </lineage>
</organism>
<keyword evidence="5" id="KW-1185">Reference proteome</keyword>
<dbReference type="Gene3D" id="1.10.357.10">
    <property type="entry name" value="Tetracycline Repressor, domain 2"/>
    <property type="match status" value="1"/>
</dbReference>
<sequence length="194" mass="22671">MVKNKRQKILDAATATFSEYGYKGTTMDKVAAVAHIGKGTIYTAFKNKEELFNAILQNIIEDMAYICHQYIDPAKGVKENINNVLYELLTYRKKHQFLQKLSEEVTWSGTIHAHNALKRVEKAIVEYLKQLLIHAHTQRKIYLSTPEITAFLLYKQYMTLVVEFEKDYYSLSKEEIIHIFNNHILFSLIHNKEI</sequence>
<dbReference type="AlphaFoldDB" id="A0A9Q4B1J7"/>
<dbReference type="PROSITE" id="PS01081">
    <property type="entry name" value="HTH_TETR_1"/>
    <property type="match status" value="1"/>
</dbReference>
<keyword evidence="1 2" id="KW-0238">DNA-binding</keyword>
<comment type="caution">
    <text evidence="4">The sequence shown here is derived from an EMBL/GenBank/DDBJ whole genome shotgun (WGS) entry which is preliminary data.</text>
</comment>
<dbReference type="PANTHER" id="PTHR30328">
    <property type="entry name" value="TRANSCRIPTIONAL REPRESSOR"/>
    <property type="match status" value="1"/>
</dbReference>
<dbReference type="GO" id="GO:0003677">
    <property type="term" value="F:DNA binding"/>
    <property type="evidence" value="ECO:0007669"/>
    <property type="project" value="UniProtKB-UniRule"/>
</dbReference>
<dbReference type="InterPro" id="IPR023772">
    <property type="entry name" value="DNA-bd_HTH_TetR-type_CS"/>
</dbReference>
<dbReference type="GO" id="GO:0006355">
    <property type="term" value="P:regulation of DNA-templated transcription"/>
    <property type="evidence" value="ECO:0007669"/>
    <property type="project" value="UniProtKB-ARBA"/>
</dbReference>
<evidence type="ECO:0000256" key="2">
    <source>
        <dbReference type="PROSITE-ProRule" id="PRU00335"/>
    </source>
</evidence>
<dbReference type="SUPFAM" id="SSF46689">
    <property type="entry name" value="Homeodomain-like"/>
    <property type="match status" value="1"/>
</dbReference>